<comment type="subcellular location">
    <subcellularLocation>
        <location evidence="1 10">Cell membrane</location>
        <topology evidence="1 10">Multi-pass membrane protein</topology>
    </subcellularLocation>
</comment>
<keyword evidence="7 10" id="KW-0472">Membrane</keyword>
<feature type="transmembrane region" description="Helical" evidence="10">
    <location>
        <begin position="325"/>
        <end position="346"/>
    </location>
</feature>
<feature type="transmembrane region" description="Helical" evidence="10">
    <location>
        <begin position="205"/>
        <end position="224"/>
    </location>
</feature>
<feature type="transmembrane region" description="Helical" evidence="10">
    <location>
        <begin position="34"/>
        <end position="53"/>
    </location>
</feature>
<evidence type="ECO:0000256" key="1">
    <source>
        <dbReference type="ARBA" id="ARBA00004651"/>
    </source>
</evidence>
<evidence type="ECO:0000256" key="5">
    <source>
        <dbReference type="ARBA" id="ARBA00022984"/>
    </source>
</evidence>
<evidence type="ECO:0000256" key="6">
    <source>
        <dbReference type="ARBA" id="ARBA00022989"/>
    </source>
</evidence>
<evidence type="ECO:0000256" key="9">
    <source>
        <dbReference type="ARBA" id="ARBA00061532"/>
    </source>
</evidence>
<feature type="transmembrane region" description="Helical" evidence="10">
    <location>
        <begin position="292"/>
        <end position="313"/>
    </location>
</feature>
<proteinExistence type="inferred from homology"/>
<feature type="transmembrane region" description="Helical" evidence="10">
    <location>
        <begin position="426"/>
        <end position="447"/>
    </location>
</feature>
<dbReference type="PIRSF" id="PIRSF002869">
    <property type="entry name" value="MviN"/>
    <property type="match status" value="1"/>
</dbReference>
<dbReference type="PANTHER" id="PTHR47019">
    <property type="entry name" value="LIPID II FLIPPASE MURJ"/>
    <property type="match status" value="1"/>
</dbReference>
<keyword evidence="4 10" id="KW-0133">Cell shape</keyword>
<evidence type="ECO:0000256" key="8">
    <source>
        <dbReference type="ARBA" id="ARBA00060041"/>
    </source>
</evidence>
<feature type="transmembrane region" description="Helical" evidence="10">
    <location>
        <begin position="143"/>
        <end position="166"/>
    </location>
</feature>
<keyword evidence="6 10" id="KW-1133">Transmembrane helix</keyword>
<evidence type="ECO:0000256" key="4">
    <source>
        <dbReference type="ARBA" id="ARBA00022960"/>
    </source>
</evidence>
<feature type="transmembrane region" description="Helical" evidence="10">
    <location>
        <begin position="172"/>
        <end position="193"/>
    </location>
</feature>
<keyword evidence="13" id="KW-1185">Reference proteome</keyword>
<evidence type="ECO:0000256" key="7">
    <source>
        <dbReference type="ARBA" id="ARBA00023136"/>
    </source>
</evidence>
<reference evidence="12 13" key="1">
    <citation type="submission" date="2013-08" db="EMBL/GenBank/DDBJ databases">
        <authorList>
            <person name="Weinstock G."/>
            <person name="Sodergren E."/>
            <person name="Wylie T."/>
            <person name="Fulton L."/>
            <person name="Fulton R."/>
            <person name="Fronick C."/>
            <person name="O'Laughlin M."/>
            <person name="Godfrey J."/>
            <person name="Miner T."/>
            <person name="Herter B."/>
            <person name="Appelbaum E."/>
            <person name="Cordes M."/>
            <person name="Lek S."/>
            <person name="Wollam A."/>
            <person name="Pepin K.H."/>
            <person name="Palsikar V.B."/>
            <person name="Mitreva M."/>
            <person name="Wilson R.K."/>
        </authorList>
    </citation>
    <scope>NUCLEOTIDE SEQUENCE [LARGE SCALE GENOMIC DNA]</scope>
    <source>
        <strain evidence="12 13">ATCC 700332</strain>
    </source>
</reference>
<keyword evidence="10 11" id="KW-0961">Cell wall biogenesis/degradation</keyword>
<comment type="function">
    <text evidence="8 10 11">Involved in peptidoglycan biosynthesis. Transports lipid-linked peptidoglycan precursors from the inner to the outer leaflet of the cytoplasmic membrane.</text>
</comment>
<dbReference type="CDD" id="cd13123">
    <property type="entry name" value="MATE_MurJ_like"/>
    <property type="match status" value="1"/>
</dbReference>
<sequence>MLKFMKHSLVSAGIKLSLLTLASRILGLVREMTKAAFLGTSALADAFGVAFMIPNLFRRLFAENSISVAFIPTFKAMLEKSGDTGSSTDAVEHEKNIRDFLNAVFTLVGFTASVTVAAGIALAPLIVPLFVRGDASSVLPEMIFLTRIMFPYLLVISVAAFFQGILNSVNVFTPSGFTPILFNLCVIGAAYFISPYTANPARAMAYGVTAGGILQALFQLPFVIKQGFFPVFTGVKRAFTDPETRRVLKLIAPTVVGMAAYQLNDVVSTALAARAGEGIVSSLQYSLRLQELILGIFAVSVGTVILPDLSGFAKRRDWSAFEKMLMRAVAVIAFITVPVSFFSFIFGENIIILIYKSKRFSDASVALTLSAFRFHAVGLFFIALNRIIAPAFYAQSDTKSPTAAGIAGFAVNIALAALFIHPLKGAGIALALTLASAANTAFLFLFLTKTDKIRSGYIVRTAVLYAVKLSVFSFAALVPLVLLKKHVFSVFSHMHRFIAQGIPLAILFVLFAAAQTLLLLLTKDKILFDFIKGRRPKVASSYKD</sequence>
<evidence type="ECO:0000313" key="12">
    <source>
        <dbReference type="EMBL" id="ERJ91645.1"/>
    </source>
</evidence>
<dbReference type="PRINTS" id="PR01806">
    <property type="entry name" value="VIRFACTRMVIN"/>
</dbReference>
<feature type="transmembrane region" description="Helical" evidence="10">
    <location>
        <begin position="401"/>
        <end position="420"/>
    </location>
</feature>
<dbReference type="Proteomes" id="UP000016649">
    <property type="component" value="Unassembled WGS sequence"/>
</dbReference>
<keyword evidence="3 10" id="KW-0812">Transmembrane</keyword>
<dbReference type="NCBIfam" id="TIGR01695">
    <property type="entry name" value="murJ_mviN"/>
    <property type="match status" value="1"/>
</dbReference>
<comment type="caution">
    <text evidence="12">The sequence shown here is derived from an EMBL/GenBank/DDBJ whole genome shotgun (WGS) entry which is preliminary data.</text>
</comment>
<organism evidence="12 13">
    <name type="scientific">Treponema lecithinolyticum ATCC 700332</name>
    <dbReference type="NCBI Taxonomy" id="1321815"/>
    <lineage>
        <taxon>Bacteria</taxon>
        <taxon>Pseudomonadati</taxon>
        <taxon>Spirochaetota</taxon>
        <taxon>Spirochaetia</taxon>
        <taxon>Spirochaetales</taxon>
        <taxon>Treponemataceae</taxon>
        <taxon>Treponema</taxon>
    </lineage>
</organism>
<accession>A0ABN0NWI1</accession>
<feature type="transmembrane region" description="Helical" evidence="10">
    <location>
        <begin position="103"/>
        <end position="131"/>
    </location>
</feature>
<keyword evidence="10 11" id="KW-0813">Transport</keyword>
<evidence type="ECO:0000256" key="3">
    <source>
        <dbReference type="ARBA" id="ARBA00022692"/>
    </source>
</evidence>
<evidence type="ECO:0000313" key="13">
    <source>
        <dbReference type="Proteomes" id="UP000016649"/>
    </source>
</evidence>
<evidence type="ECO:0000256" key="11">
    <source>
        <dbReference type="PIRNR" id="PIRNR002869"/>
    </source>
</evidence>
<dbReference type="HAMAP" id="MF_02078">
    <property type="entry name" value="MurJ_MviN"/>
    <property type="match status" value="1"/>
</dbReference>
<keyword evidence="2 10" id="KW-1003">Cell membrane</keyword>
<dbReference type="InterPro" id="IPR051050">
    <property type="entry name" value="Lipid_II_flippase_MurJ/MviN"/>
</dbReference>
<evidence type="ECO:0000256" key="2">
    <source>
        <dbReference type="ARBA" id="ARBA00022475"/>
    </source>
</evidence>
<comment type="pathway">
    <text evidence="10">Cell wall biogenesis; peptidoglycan biosynthesis.</text>
</comment>
<feature type="transmembrane region" description="Helical" evidence="10">
    <location>
        <begin position="459"/>
        <end position="482"/>
    </location>
</feature>
<feature type="transmembrane region" description="Helical" evidence="10">
    <location>
        <begin position="502"/>
        <end position="522"/>
    </location>
</feature>
<keyword evidence="5 10" id="KW-0573">Peptidoglycan synthesis</keyword>
<dbReference type="EMBL" id="AWVH01000044">
    <property type="protein sequence ID" value="ERJ91645.1"/>
    <property type="molecule type" value="Genomic_DNA"/>
</dbReference>
<protein>
    <recommendedName>
        <fullName evidence="10">Probable lipid II flippase MurJ</fullName>
    </recommendedName>
</protein>
<evidence type="ECO:0000256" key="10">
    <source>
        <dbReference type="HAMAP-Rule" id="MF_02078"/>
    </source>
</evidence>
<feature type="transmembrane region" description="Helical" evidence="10">
    <location>
        <begin position="366"/>
        <end position="389"/>
    </location>
</feature>
<comment type="similarity">
    <text evidence="9 10 11">Belongs to the MurJ/MviN family.</text>
</comment>
<gene>
    <name evidence="10" type="primary">murJ</name>
    <name evidence="12" type="ORF">HMPREF9193_02098</name>
</gene>
<dbReference type="PANTHER" id="PTHR47019:SF1">
    <property type="entry name" value="LIPID II FLIPPASE MURJ"/>
    <property type="match status" value="1"/>
</dbReference>
<dbReference type="InterPro" id="IPR004268">
    <property type="entry name" value="MurJ"/>
</dbReference>
<dbReference type="Pfam" id="PF03023">
    <property type="entry name" value="MurJ"/>
    <property type="match status" value="1"/>
</dbReference>
<name>A0ABN0NWI1_TRELE</name>